<accession>A0ABR8BG50</accession>
<keyword evidence="2" id="KW-0805">Transcription regulation</keyword>
<evidence type="ECO:0000313" key="6">
    <source>
        <dbReference type="EMBL" id="MBD2253062.1"/>
    </source>
</evidence>
<keyword evidence="3" id="KW-0238">DNA-binding</keyword>
<dbReference type="SUPFAM" id="SSF46785">
    <property type="entry name" value="Winged helix' DNA-binding domain"/>
    <property type="match status" value="1"/>
</dbReference>
<organism evidence="6 7">
    <name type="scientific">Nostoc parmelioides FACHB-3921</name>
    <dbReference type="NCBI Taxonomy" id="2692909"/>
    <lineage>
        <taxon>Bacteria</taxon>
        <taxon>Bacillati</taxon>
        <taxon>Cyanobacteriota</taxon>
        <taxon>Cyanophyceae</taxon>
        <taxon>Nostocales</taxon>
        <taxon>Nostocaceae</taxon>
        <taxon>Nostoc</taxon>
    </lineage>
</organism>
<keyword evidence="7" id="KW-1185">Reference proteome</keyword>
<evidence type="ECO:0000256" key="4">
    <source>
        <dbReference type="ARBA" id="ARBA00023163"/>
    </source>
</evidence>
<dbReference type="InterPro" id="IPR005119">
    <property type="entry name" value="LysR_subst-bd"/>
</dbReference>
<dbReference type="PROSITE" id="PS50931">
    <property type="entry name" value="HTH_LYSR"/>
    <property type="match status" value="1"/>
</dbReference>
<dbReference type="InterPro" id="IPR036388">
    <property type="entry name" value="WH-like_DNA-bd_sf"/>
</dbReference>
<dbReference type="Pfam" id="PF00126">
    <property type="entry name" value="HTH_1"/>
    <property type="match status" value="1"/>
</dbReference>
<comment type="caution">
    <text evidence="6">The sequence shown here is derived from an EMBL/GenBank/DDBJ whole genome shotgun (WGS) entry which is preliminary data.</text>
</comment>
<dbReference type="Gene3D" id="3.40.190.290">
    <property type="match status" value="1"/>
</dbReference>
<dbReference type="InterPro" id="IPR036390">
    <property type="entry name" value="WH_DNA-bd_sf"/>
</dbReference>
<evidence type="ECO:0000259" key="5">
    <source>
        <dbReference type="PROSITE" id="PS50931"/>
    </source>
</evidence>
<dbReference type="Proteomes" id="UP000621307">
    <property type="component" value="Unassembled WGS sequence"/>
</dbReference>
<keyword evidence="4" id="KW-0804">Transcription</keyword>
<dbReference type="Gene3D" id="1.10.10.10">
    <property type="entry name" value="Winged helix-like DNA-binding domain superfamily/Winged helix DNA-binding domain"/>
    <property type="match status" value="1"/>
</dbReference>
<sequence length="316" mass="36195">MNSYLDLIHRDSLLNSLSLEHLRIFEAIARHKSFTRAAEELFTTQPSVSRHIKQLTETIGLPLFKYVDNCIQLTPTGEELLIIYKEIFQHLENFDTKLVDLKDSNHGYLKVSAVTTSKYVITNLLQPFCRLYPDIRIALEFTNHEVILTRIQDNADDFYILGYPPKKEDIEIKPFMDNPLVVVAPANHPFVKQSSISLERLAKEQLIMRERGSETRMAVEMLFAERGIRMPVKLEVSSNNATKQAVLEGLGLAVLSIHTLYPELQRNQLSIVNVKGFPILQQWQIAYPKKKWLSPIVSTFLEYLLTEGVGTKGGHF</sequence>
<evidence type="ECO:0000256" key="2">
    <source>
        <dbReference type="ARBA" id="ARBA00023015"/>
    </source>
</evidence>
<dbReference type="Pfam" id="PF03466">
    <property type="entry name" value="LysR_substrate"/>
    <property type="match status" value="1"/>
</dbReference>
<comment type="similarity">
    <text evidence="1">Belongs to the LysR transcriptional regulatory family.</text>
</comment>
<dbReference type="EMBL" id="JACJQL010000026">
    <property type="protein sequence ID" value="MBD2253062.1"/>
    <property type="molecule type" value="Genomic_DNA"/>
</dbReference>
<dbReference type="PRINTS" id="PR00039">
    <property type="entry name" value="HTHLYSR"/>
</dbReference>
<gene>
    <name evidence="6" type="ORF">H6G14_17405</name>
</gene>
<evidence type="ECO:0000313" key="7">
    <source>
        <dbReference type="Proteomes" id="UP000621307"/>
    </source>
</evidence>
<dbReference type="CDD" id="cd08419">
    <property type="entry name" value="PBP2_CbbR_RubisCO_like"/>
    <property type="match status" value="1"/>
</dbReference>
<protein>
    <submittedName>
        <fullName evidence="6">LysR family transcriptional regulator</fullName>
    </submittedName>
</protein>
<dbReference type="SUPFAM" id="SSF53850">
    <property type="entry name" value="Periplasmic binding protein-like II"/>
    <property type="match status" value="1"/>
</dbReference>
<dbReference type="PANTHER" id="PTHR30126:SF5">
    <property type="entry name" value="HTH-TYPE TRANSCRIPTIONAL ACTIVATOR CMPR"/>
    <property type="match status" value="1"/>
</dbReference>
<dbReference type="PANTHER" id="PTHR30126">
    <property type="entry name" value="HTH-TYPE TRANSCRIPTIONAL REGULATOR"/>
    <property type="match status" value="1"/>
</dbReference>
<dbReference type="InterPro" id="IPR000847">
    <property type="entry name" value="LysR_HTH_N"/>
</dbReference>
<proteinExistence type="inferred from homology"/>
<evidence type="ECO:0000256" key="1">
    <source>
        <dbReference type="ARBA" id="ARBA00009437"/>
    </source>
</evidence>
<reference evidence="6 7" key="1">
    <citation type="journal article" date="2020" name="ISME J.">
        <title>Comparative genomics reveals insights into cyanobacterial evolution and habitat adaptation.</title>
        <authorList>
            <person name="Chen M.Y."/>
            <person name="Teng W.K."/>
            <person name="Zhao L."/>
            <person name="Hu C.X."/>
            <person name="Zhou Y.K."/>
            <person name="Han B.P."/>
            <person name="Song L.R."/>
            <person name="Shu W.S."/>
        </authorList>
    </citation>
    <scope>NUCLEOTIDE SEQUENCE [LARGE SCALE GENOMIC DNA]</scope>
    <source>
        <strain evidence="6 7">FACHB-3921</strain>
    </source>
</reference>
<feature type="domain" description="HTH lysR-type" evidence="5">
    <location>
        <begin position="17"/>
        <end position="74"/>
    </location>
</feature>
<dbReference type="RefSeq" id="WP_190568623.1">
    <property type="nucleotide sequence ID" value="NZ_JACJQL010000026.1"/>
</dbReference>
<name>A0ABR8BG50_9NOSO</name>
<evidence type="ECO:0000256" key="3">
    <source>
        <dbReference type="ARBA" id="ARBA00023125"/>
    </source>
</evidence>